<dbReference type="PROSITE" id="PS51184">
    <property type="entry name" value="JMJC"/>
    <property type="match status" value="1"/>
</dbReference>
<evidence type="ECO:0000256" key="1">
    <source>
        <dbReference type="SAM" id="MobiDB-lite"/>
    </source>
</evidence>
<evidence type="ECO:0000313" key="3">
    <source>
        <dbReference type="EMBL" id="KAF2123576.1"/>
    </source>
</evidence>
<protein>
    <recommendedName>
        <fullName evidence="2">JmjC domain-containing protein</fullName>
    </recommendedName>
</protein>
<keyword evidence="4" id="KW-1185">Reference proteome</keyword>
<dbReference type="OrthoDB" id="3790934at2759"/>
<accession>A0A6A5ZWA4</accession>
<sequence>MTASIPNSGSSSPSHSITASSLLPRTPEECLTPRSLGPATDNPALVFPTGFPLDLKCLLEGVSENEGSGTMNSLSGFRSVMRGGCVVKTVDRSEERRLGDLGSKCKQYADVPLHYTTKDHLTLPQHKSLANDEARRCIHKIVLDDFLNSTPTLHLSSREDGDGARMTKRSTQYAEIISQWQFPDRNRQDLLYASNILGTSPDLQIQIPLLPREARHFDEDSIQGFYNSNMTPEGTLVDIHQDNLDVLSICTDWKMWVFFPTTPSNMNLFRREQMSKSFKLNKLRHDLEHGQYAITAEHDSIYIPTGWLHATYALRNSLTIGTVWSSAEGLANTTDRLIAELNPPEVAEFVISSLSELRPFLECLKQAFQHKMFAECRSALQRICFHTRVEQRLRVPLFSLRFENSRKKDNKKIIEEFDKYFECFRVSINHSGESEEYWKCTVDECHCGLLGHVKEERVGQGKDVQNATQDRRRP</sequence>
<evidence type="ECO:0000259" key="2">
    <source>
        <dbReference type="PROSITE" id="PS51184"/>
    </source>
</evidence>
<dbReference type="Gene3D" id="2.60.120.650">
    <property type="entry name" value="Cupin"/>
    <property type="match status" value="1"/>
</dbReference>
<feature type="domain" description="JmjC" evidence="2">
    <location>
        <begin position="196"/>
        <end position="341"/>
    </location>
</feature>
<dbReference type="GeneID" id="54411494"/>
<feature type="region of interest" description="Disordered" evidence="1">
    <location>
        <begin position="1"/>
        <end position="39"/>
    </location>
</feature>
<feature type="compositionally biased region" description="Low complexity" evidence="1">
    <location>
        <begin position="1"/>
        <end position="21"/>
    </location>
</feature>
<name>A0A6A5ZWA4_9PLEO</name>
<dbReference type="AlphaFoldDB" id="A0A6A5ZWA4"/>
<reference evidence="3" key="1">
    <citation type="journal article" date="2020" name="Stud. Mycol.">
        <title>101 Dothideomycetes genomes: a test case for predicting lifestyles and emergence of pathogens.</title>
        <authorList>
            <person name="Haridas S."/>
            <person name="Albert R."/>
            <person name="Binder M."/>
            <person name="Bloem J."/>
            <person name="Labutti K."/>
            <person name="Salamov A."/>
            <person name="Andreopoulos B."/>
            <person name="Baker S."/>
            <person name="Barry K."/>
            <person name="Bills G."/>
            <person name="Bluhm B."/>
            <person name="Cannon C."/>
            <person name="Castanera R."/>
            <person name="Culley D."/>
            <person name="Daum C."/>
            <person name="Ezra D."/>
            <person name="Gonzalez J."/>
            <person name="Henrissat B."/>
            <person name="Kuo A."/>
            <person name="Liang C."/>
            <person name="Lipzen A."/>
            <person name="Lutzoni F."/>
            <person name="Magnuson J."/>
            <person name="Mondo S."/>
            <person name="Nolan M."/>
            <person name="Ohm R."/>
            <person name="Pangilinan J."/>
            <person name="Park H.-J."/>
            <person name="Ramirez L."/>
            <person name="Alfaro M."/>
            <person name="Sun H."/>
            <person name="Tritt A."/>
            <person name="Yoshinaga Y."/>
            <person name="Zwiers L.-H."/>
            <person name="Turgeon B."/>
            <person name="Goodwin S."/>
            <person name="Spatafora J."/>
            <person name="Crous P."/>
            <person name="Grigoriev I."/>
        </authorList>
    </citation>
    <scope>NUCLEOTIDE SEQUENCE</scope>
    <source>
        <strain evidence="3">CBS 119687</strain>
    </source>
</reference>
<dbReference type="Proteomes" id="UP000799771">
    <property type="component" value="Unassembled WGS sequence"/>
</dbReference>
<gene>
    <name evidence="3" type="ORF">P153DRAFT_391413</name>
</gene>
<dbReference type="RefSeq" id="XP_033517970.1">
    <property type="nucleotide sequence ID" value="XM_033671062.1"/>
</dbReference>
<organism evidence="3 4">
    <name type="scientific">Dothidotthia symphoricarpi CBS 119687</name>
    <dbReference type="NCBI Taxonomy" id="1392245"/>
    <lineage>
        <taxon>Eukaryota</taxon>
        <taxon>Fungi</taxon>
        <taxon>Dikarya</taxon>
        <taxon>Ascomycota</taxon>
        <taxon>Pezizomycotina</taxon>
        <taxon>Dothideomycetes</taxon>
        <taxon>Pleosporomycetidae</taxon>
        <taxon>Pleosporales</taxon>
        <taxon>Dothidotthiaceae</taxon>
        <taxon>Dothidotthia</taxon>
    </lineage>
</organism>
<dbReference type="EMBL" id="ML977525">
    <property type="protein sequence ID" value="KAF2123576.1"/>
    <property type="molecule type" value="Genomic_DNA"/>
</dbReference>
<dbReference type="InterPro" id="IPR003347">
    <property type="entry name" value="JmjC_dom"/>
</dbReference>
<evidence type="ECO:0000313" key="4">
    <source>
        <dbReference type="Proteomes" id="UP000799771"/>
    </source>
</evidence>
<proteinExistence type="predicted"/>
<dbReference type="SUPFAM" id="SSF51197">
    <property type="entry name" value="Clavaminate synthase-like"/>
    <property type="match status" value="1"/>
</dbReference>